<dbReference type="RefSeq" id="WP_109282545.1">
    <property type="nucleotide sequence ID" value="NZ_JBFAUK010000009.1"/>
</dbReference>
<dbReference type="Pfam" id="PF15567">
    <property type="entry name" value="Imm35"/>
    <property type="match status" value="1"/>
</dbReference>
<organism evidence="2 3">
    <name type="scientific">Streptomyces orinoci</name>
    <name type="common">Streptoverticillium orinoci</name>
    <dbReference type="NCBI Taxonomy" id="67339"/>
    <lineage>
        <taxon>Bacteria</taxon>
        <taxon>Bacillati</taxon>
        <taxon>Actinomycetota</taxon>
        <taxon>Actinomycetes</taxon>
        <taxon>Kitasatosporales</taxon>
        <taxon>Streptomycetaceae</taxon>
        <taxon>Streptomyces</taxon>
    </lineage>
</organism>
<dbReference type="EMBL" id="JBFAUK010000009">
    <property type="protein sequence ID" value="MEV5507615.1"/>
    <property type="molecule type" value="Genomic_DNA"/>
</dbReference>
<evidence type="ECO:0000259" key="1">
    <source>
        <dbReference type="Pfam" id="PF15567"/>
    </source>
</evidence>
<accession>A0ABV3JXU7</accession>
<reference evidence="2 3" key="1">
    <citation type="submission" date="2024-06" db="EMBL/GenBank/DDBJ databases">
        <title>The Natural Products Discovery Center: Release of the First 8490 Sequenced Strains for Exploring Actinobacteria Biosynthetic Diversity.</title>
        <authorList>
            <person name="Kalkreuter E."/>
            <person name="Kautsar S.A."/>
            <person name="Yang D."/>
            <person name="Bader C.D."/>
            <person name="Teijaro C.N."/>
            <person name="Fluegel L."/>
            <person name="Davis C.M."/>
            <person name="Simpson J.R."/>
            <person name="Lauterbach L."/>
            <person name="Steele A.D."/>
            <person name="Gui C."/>
            <person name="Meng S."/>
            <person name="Li G."/>
            <person name="Viehrig K."/>
            <person name="Ye F."/>
            <person name="Su P."/>
            <person name="Kiefer A.F."/>
            <person name="Nichols A."/>
            <person name="Cepeda A.J."/>
            <person name="Yan W."/>
            <person name="Fan B."/>
            <person name="Jiang Y."/>
            <person name="Adhikari A."/>
            <person name="Zheng C.-J."/>
            <person name="Schuster L."/>
            <person name="Cowan T.M."/>
            <person name="Smanski M.J."/>
            <person name="Chevrette M.G."/>
            <person name="De Carvalho L.P.S."/>
            <person name="Shen B."/>
        </authorList>
    </citation>
    <scope>NUCLEOTIDE SEQUENCE [LARGE SCALE GENOMIC DNA]</scope>
    <source>
        <strain evidence="2 3">NPDC052347</strain>
    </source>
</reference>
<name>A0ABV3JXU7_STRON</name>
<gene>
    <name evidence="2" type="ORF">AB0L16_14200</name>
</gene>
<feature type="domain" description="Immunity protein 35" evidence="1">
    <location>
        <begin position="5"/>
        <end position="86"/>
    </location>
</feature>
<proteinExistence type="predicted"/>
<evidence type="ECO:0000313" key="2">
    <source>
        <dbReference type="EMBL" id="MEV5507615.1"/>
    </source>
</evidence>
<evidence type="ECO:0000313" key="3">
    <source>
        <dbReference type="Proteomes" id="UP001552594"/>
    </source>
</evidence>
<comment type="caution">
    <text evidence="2">The sequence shown here is derived from an EMBL/GenBank/DDBJ whole genome shotgun (WGS) entry which is preliminary data.</text>
</comment>
<protein>
    <submittedName>
        <fullName evidence="2">YrhB domain-containing protein</fullName>
    </submittedName>
</protein>
<sequence length="101" mass="11647">MITREEAVAAAAHFLRTTAYPDRPDSIVMLPETAVRFRYGWTVRFDFKEHLETGDPTKAPFSSVVVAPHDGTPAHFAPTFPPTEEYMKQRGKRKWPWTKDR</sequence>
<dbReference type="Proteomes" id="UP001552594">
    <property type="component" value="Unassembled WGS sequence"/>
</dbReference>
<dbReference type="InterPro" id="IPR029082">
    <property type="entry name" value="Imm35"/>
</dbReference>
<keyword evidence="3" id="KW-1185">Reference proteome</keyword>